<dbReference type="InterPro" id="IPR050796">
    <property type="entry name" value="SCF_F-box_component"/>
</dbReference>
<feature type="domain" description="F-box" evidence="1">
    <location>
        <begin position="7"/>
        <end position="53"/>
    </location>
</feature>
<dbReference type="Proteomes" id="UP001341840">
    <property type="component" value="Unassembled WGS sequence"/>
</dbReference>
<evidence type="ECO:0000259" key="1">
    <source>
        <dbReference type="PROSITE" id="PS50181"/>
    </source>
</evidence>
<feature type="non-terminal residue" evidence="2">
    <location>
        <position position="334"/>
    </location>
</feature>
<comment type="caution">
    <text evidence="2">The sequence shown here is derived from an EMBL/GenBank/DDBJ whole genome shotgun (WGS) entry which is preliminary data.</text>
</comment>
<dbReference type="SUPFAM" id="SSF81383">
    <property type="entry name" value="F-box domain"/>
    <property type="match status" value="1"/>
</dbReference>
<sequence length="334" mass="38490">MEMMKIMNYKKDLPTELIMEILLRLPVKSLMRFKCVSKSWFAMISDENFAKSHFKFSAESKNHRILCYGDDGLMSIHPDLLFHHDPDSPKLSLPHSLPVNVSIQGSCRGFIMLQEFPYLIIWNPSTGESRRIPYDHLSASNIELRILMDSFIFGFGYDASKDDYLAIIVWSNVDGRKFLEYFSMRINQWERVEVVLPSTAMDAAASSPGYYLNGAIHWDAMSDFILAFDMIERQFFEIPLPEPLAKDYMSCCLELLGGFLCLCVWNESKKTEIWVMKEYGVQSSWAVFSIPEGNFDPLYFAAGEITGFTSNGELAKYNNNGEVLEYVEIDDWNY</sequence>
<dbReference type="NCBIfam" id="TIGR01640">
    <property type="entry name" value="F_box_assoc_1"/>
    <property type="match status" value="1"/>
</dbReference>
<dbReference type="EMBL" id="JASCZI010243039">
    <property type="protein sequence ID" value="MED6212572.1"/>
    <property type="molecule type" value="Genomic_DNA"/>
</dbReference>
<dbReference type="PANTHER" id="PTHR31672">
    <property type="entry name" value="BNACNNG10540D PROTEIN"/>
    <property type="match status" value="1"/>
</dbReference>
<dbReference type="PROSITE" id="PS50181">
    <property type="entry name" value="FBOX"/>
    <property type="match status" value="1"/>
</dbReference>
<dbReference type="Pfam" id="PF07734">
    <property type="entry name" value="FBA_1"/>
    <property type="match status" value="1"/>
</dbReference>
<dbReference type="CDD" id="cd22157">
    <property type="entry name" value="F-box_AtFBW1-like"/>
    <property type="match status" value="1"/>
</dbReference>
<dbReference type="PANTHER" id="PTHR31672:SF13">
    <property type="entry name" value="F-BOX PROTEIN CPR30-LIKE"/>
    <property type="match status" value="1"/>
</dbReference>
<proteinExistence type="predicted"/>
<evidence type="ECO:0000313" key="3">
    <source>
        <dbReference type="Proteomes" id="UP001341840"/>
    </source>
</evidence>
<accession>A0ABU6YS50</accession>
<reference evidence="2 3" key="1">
    <citation type="journal article" date="2023" name="Plants (Basel)">
        <title>Bridging the Gap: Combining Genomics and Transcriptomics Approaches to Understand Stylosanthes scabra, an Orphan Legume from the Brazilian Caatinga.</title>
        <authorList>
            <person name="Ferreira-Neto J.R.C."/>
            <person name="da Silva M.D."/>
            <person name="Binneck E."/>
            <person name="de Melo N.F."/>
            <person name="da Silva R.H."/>
            <person name="de Melo A.L.T.M."/>
            <person name="Pandolfi V."/>
            <person name="Bustamante F.O."/>
            <person name="Brasileiro-Vidal A.C."/>
            <person name="Benko-Iseppon A.M."/>
        </authorList>
    </citation>
    <scope>NUCLEOTIDE SEQUENCE [LARGE SCALE GENOMIC DNA]</scope>
    <source>
        <tissue evidence="2">Leaves</tissue>
    </source>
</reference>
<keyword evidence="3" id="KW-1185">Reference proteome</keyword>
<gene>
    <name evidence="2" type="ORF">PIB30_084716</name>
</gene>
<evidence type="ECO:0000313" key="2">
    <source>
        <dbReference type="EMBL" id="MED6212572.1"/>
    </source>
</evidence>
<dbReference type="Pfam" id="PF00646">
    <property type="entry name" value="F-box"/>
    <property type="match status" value="1"/>
</dbReference>
<dbReference type="InterPro" id="IPR036047">
    <property type="entry name" value="F-box-like_dom_sf"/>
</dbReference>
<dbReference type="Gene3D" id="1.20.1280.50">
    <property type="match status" value="1"/>
</dbReference>
<dbReference type="SMART" id="SM00256">
    <property type="entry name" value="FBOX"/>
    <property type="match status" value="1"/>
</dbReference>
<dbReference type="InterPro" id="IPR017451">
    <property type="entry name" value="F-box-assoc_interact_dom"/>
</dbReference>
<organism evidence="2 3">
    <name type="scientific">Stylosanthes scabra</name>
    <dbReference type="NCBI Taxonomy" id="79078"/>
    <lineage>
        <taxon>Eukaryota</taxon>
        <taxon>Viridiplantae</taxon>
        <taxon>Streptophyta</taxon>
        <taxon>Embryophyta</taxon>
        <taxon>Tracheophyta</taxon>
        <taxon>Spermatophyta</taxon>
        <taxon>Magnoliopsida</taxon>
        <taxon>eudicotyledons</taxon>
        <taxon>Gunneridae</taxon>
        <taxon>Pentapetalae</taxon>
        <taxon>rosids</taxon>
        <taxon>fabids</taxon>
        <taxon>Fabales</taxon>
        <taxon>Fabaceae</taxon>
        <taxon>Papilionoideae</taxon>
        <taxon>50 kb inversion clade</taxon>
        <taxon>dalbergioids sensu lato</taxon>
        <taxon>Dalbergieae</taxon>
        <taxon>Pterocarpus clade</taxon>
        <taxon>Stylosanthes</taxon>
    </lineage>
</organism>
<protein>
    <recommendedName>
        <fullName evidence="1">F-box domain-containing protein</fullName>
    </recommendedName>
</protein>
<dbReference type="InterPro" id="IPR006527">
    <property type="entry name" value="F-box-assoc_dom_typ1"/>
</dbReference>
<dbReference type="InterPro" id="IPR001810">
    <property type="entry name" value="F-box_dom"/>
</dbReference>
<name>A0ABU6YS50_9FABA</name>